<dbReference type="Pfam" id="PF00379">
    <property type="entry name" value="Chitin_bind_4"/>
    <property type="match status" value="1"/>
</dbReference>
<feature type="compositionally biased region" description="Polar residues" evidence="3">
    <location>
        <begin position="527"/>
        <end position="537"/>
    </location>
</feature>
<proteinExistence type="predicted"/>
<dbReference type="PROSITE" id="PS00233">
    <property type="entry name" value="CHIT_BIND_RR_1"/>
    <property type="match status" value="1"/>
</dbReference>
<accession>T1K502</accession>
<feature type="region of interest" description="Disordered" evidence="3">
    <location>
        <begin position="153"/>
        <end position="537"/>
    </location>
</feature>
<feature type="region of interest" description="Disordered" evidence="3">
    <location>
        <begin position="610"/>
        <end position="632"/>
    </location>
</feature>
<reference evidence="6" key="1">
    <citation type="submission" date="2011-08" db="EMBL/GenBank/DDBJ databases">
        <authorList>
            <person name="Rombauts S."/>
        </authorList>
    </citation>
    <scope>NUCLEOTIDE SEQUENCE</scope>
    <source>
        <strain evidence="6">London</strain>
    </source>
</reference>
<gene>
    <name evidence="5" type="primary">107360819</name>
</gene>
<dbReference type="GO" id="GO:0062129">
    <property type="term" value="C:chitin-based extracellular matrix"/>
    <property type="evidence" value="ECO:0007669"/>
    <property type="project" value="TreeGrafter"/>
</dbReference>
<dbReference type="PANTHER" id="PTHR10380">
    <property type="entry name" value="CUTICLE PROTEIN"/>
    <property type="match status" value="1"/>
</dbReference>
<feature type="compositionally biased region" description="Basic and acidic residues" evidence="3">
    <location>
        <begin position="236"/>
        <end position="248"/>
    </location>
</feature>
<evidence type="ECO:0000313" key="5">
    <source>
        <dbReference type="EnsemblMetazoa" id="tetur05g04530.1"/>
    </source>
</evidence>
<dbReference type="HOGENOM" id="CLU_353143_0_0_1"/>
<protein>
    <submittedName>
        <fullName evidence="5">Uncharacterized protein</fullName>
    </submittedName>
</protein>
<evidence type="ECO:0000256" key="2">
    <source>
        <dbReference type="PROSITE-ProRule" id="PRU00497"/>
    </source>
</evidence>
<keyword evidence="1 2" id="KW-0193">Cuticle</keyword>
<feature type="signal peptide" evidence="4">
    <location>
        <begin position="1"/>
        <end position="19"/>
    </location>
</feature>
<dbReference type="OrthoDB" id="6358661at2759"/>
<sequence length="739" mass="84702">MSFHLAIGIFVSLTLIVNCDVQPGNSIDDKLVHDFKDISDDKIKKPYQFGYEIEDGQGNLQHRHEESDGDGAKVGSYGYVDANGIYRKVEYIADKNGFRVKMSSNEPGIQGYNSPTVSLVTKPYTPDVTTPVPISSLARNIMNDDHLKSVKHPITKHYDEPVKQHKKQATHDYDNYRKNNDKSYDSDDRPLPPLAPPRPPTPSVSSSAAFRQKLRSRSDSARDAESQYLSAAADWSPRHQDPPNENKIKPSNQWIVDKPHSYSSTKKLSPEERTRSLKKERQYSAYDLSKRRQSTEQREIKPIEKSEQRFYHEPLDKKITKQSKNPAIIRKESEMKWTNHESSDVKNVGKSSIRHHTDDRWTNDAKQHYDSHNHMINKPKQKPKDLGRSKSSRDRNPTQLVAPPTVPRVDYDLPEFPLPVGHFQQSSDSIESTEHKPVHDVSNYSNEQEMSKNKINRENSYSNERDSYQRSAEIGYQNNPSKPIHQMNTVKSSAPQYSPRASSIPNNRREPTRKRPAAYPDKPLTESYETSRNELSSEQPHFITNLIPEVFYENSGSMESYSNEANSRDVEMNNSGQQKKYQDNYRQRDWYNVEGDQANSKEPVLVQHMRSGESREDRPRDMPRTGPMDNLNNYKQIIGLSPREDNVNYDGRSRETLTSSSSSAEAYAAFKTGLRGLFPLINRNEAEPYRVNYPIGNSESQINLFTMNPKRSTYTPSKPLNQLQSSTAATVNISPLYRD</sequence>
<feature type="chain" id="PRO_5004591099" evidence="4">
    <location>
        <begin position="20"/>
        <end position="739"/>
    </location>
</feature>
<name>T1K502_TETUR</name>
<evidence type="ECO:0000256" key="4">
    <source>
        <dbReference type="SAM" id="SignalP"/>
    </source>
</evidence>
<feature type="compositionally biased region" description="Polar residues" evidence="3">
    <location>
        <begin position="476"/>
        <end position="506"/>
    </location>
</feature>
<dbReference type="InterPro" id="IPR000618">
    <property type="entry name" value="Insect_cuticle"/>
</dbReference>
<dbReference type="Proteomes" id="UP000015104">
    <property type="component" value="Unassembled WGS sequence"/>
</dbReference>
<feature type="compositionally biased region" description="Basic and acidic residues" evidence="3">
    <location>
        <begin position="355"/>
        <end position="373"/>
    </location>
</feature>
<feature type="compositionally biased region" description="Basic and acidic residues" evidence="3">
    <location>
        <begin position="216"/>
        <end position="225"/>
    </location>
</feature>
<dbReference type="EMBL" id="CAEY01001583">
    <property type="status" value="NOT_ANNOTATED_CDS"/>
    <property type="molecule type" value="Genomic_DNA"/>
</dbReference>
<dbReference type="InterPro" id="IPR031311">
    <property type="entry name" value="CHIT_BIND_RR_consensus"/>
</dbReference>
<dbReference type="AlphaFoldDB" id="T1K502"/>
<feature type="compositionally biased region" description="Basic and acidic residues" evidence="3">
    <location>
        <begin position="268"/>
        <end position="319"/>
    </location>
</feature>
<reference evidence="5" key="2">
    <citation type="submission" date="2015-06" db="UniProtKB">
        <authorList>
            <consortium name="EnsemblMetazoa"/>
        </authorList>
    </citation>
    <scope>IDENTIFICATION</scope>
</reference>
<dbReference type="EnsemblMetazoa" id="tetur05g04530.1">
    <property type="protein sequence ID" value="tetur05g04530.1"/>
    <property type="gene ID" value="tetur05g04530"/>
</dbReference>
<feature type="compositionally biased region" description="Basic and acidic residues" evidence="3">
    <location>
        <begin position="156"/>
        <end position="190"/>
    </location>
</feature>
<feature type="compositionally biased region" description="Basic and acidic residues" evidence="3">
    <location>
        <begin position="449"/>
        <end position="468"/>
    </location>
</feature>
<organism evidence="5 6">
    <name type="scientific">Tetranychus urticae</name>
    <name type="common">Two-spotted spider mite</name>
    <dbReference type="NCBI Taxonomy" id="32264"/>
    <lineage>
        <taxon>Eukaryota</taxon>
        <taxon>Metazoa</taxon>
        <taxon>Ecdysozoa</taxon>
        <taxon>Arthropoda</taxon>
        <taxon>Chelicerata</taxon>
        <taxon>Arachnida</taxon>
        <taxon>Acari</taxon>
        <taxon>Acariformes</taxon>
        <taxon>Trombidiformes</taxon>
        <taxon>Prostigmata</taxon>
        <taxon>Eleutherengona</taxon>
        <taxon>Raphignathae</taxon>
        <taxon>Tetranychoidea</taxon>
        <taxon>Tetranychidae</taxon>
        <taxon>Tetranychus</taxon>
    </lineage>
</organism>
<keyword evidence="4" id="KW-0732">Signal</keyword>
<evidence type="ECO:0000256" key="3">
    <source>
        <dbReference type="SAM" id="MobiDB-lite"/>
    </source>
</evidence>
<dbReference type="GO" id="GO:0008010">
    <property type="term" value="F:structural constituent of chitin-based larval cuticle"/>
    <property type="evidence" value="ECO:0007669"/>
    <property type="project" value="TreeGrafter"/>
</dbReference>
<evidence type="ECO:0000256" key="1">
    <source>
        <dbReference type="ARBA" id="ARBA00022460"/>
    </source>
</evidence>
<feature type="compositionally biased region" description="Pro residues" evidence="3">
    <location>
        <begin position="191"/>
        <end position="202"/>
    </location>
</feature>
<dbReference type="KEGG" id="tut:107360819"/>
<feature type="compositionally biased region" description="Basic and acidic residues" evidence="3">
    <location>
        <begin position="610"/>
        <end position="623"/>
    </location>
</feature>
<dbReference type="InterPro" id="IPR050468">
    <property type="entry name" value="Cuticle_Struct_Prot"/>
</dbReference>
<keyword evidence="6" id="KW-1185">Reference proteome</keyword>
<feature type="compositionally biased region" description="Basic and acidic residues" evidence="3">
    <location>
        <begin position="329"/>
        <end position="344"/>
    </location>
</feature>
<feature type="compositionally biased region" description="Basic and acidic residues" evidence="3">
    <location>
        <begin position="382"/>
        <end position="396"/>
    </location>
</feature>
<dbReference type="OMA" id="GVEWISH"/>
<dbReference type="PROSITE" id="PS51155">
    <property type="entry name" value="CHIT_BIND_RR_2"/>
    <property type="match status" value="1"/>
</dbReference>
<evidence type="ECO:0000313" key="6">
    <source>
        <dbReference type="Proteomes" id="UP000015104"/>
    </source>
</evidence>